<organism evidence="2 3">
    <name type="scientific">Clostridium cibarium</name>
    <dbReference type="NCBI Taxonomy" id="2762247"/>
    <lineage>
        <taxon>Bacteria</taxon>
        <taxon>Bacillati</taxon>
        <taxon>Bacillota</taxon>
        <taxon>Clostridia</taxon>
        <taxon>Eubacteriales</taxon>
        <taxon>Clostridiaceae</taxon>
        <taxon>Clostridium</taxon>
    </lineage>
</organism>
<reference evidence="2 3" key="1">
    <citation type="submission" date="2020-08" db="EMBL/GenBank/DDBJ databases">
        <title>A Genomic Blueprint of the Chicken Gut Microbiome.</title>
        <authorList>
            <person name="Gilroy R."/>
            <person name="Ravi A."/>
            <person name="Getino M."/>
            <person name="Pursley I."/>
            <person name="Horton D.L."/>
            <person name="Alikhan N.-F."/>
            <person name="Baker D."/>
            <person name="Gharbi K."/>
            <person name="Hall N."/>
            <person name="Watson M."/>
            <person name="Adriaenssens E.M."/>
            <person name="Foster-Nyarko E."/>
            <person name="Jarju S."/>
            <person name="Secka A."/>
            <person name="Antonio M."/>
            <person name="Oren A."/>
            <person name="Chaudhuri R."/>
            <person name="La Ragione R.M."/>
            <person name="Hildebrand F."/>
            <person name="Pallen M.J."/>
        </authorList>
    </citation>
    <scope>NUCLEOTIDE SEQUENCE [LARGE SCALE GENOMIC DNA]</scope>
    <source>
        <strain evidence="2 3">Sa3CVN1</strain>
    </source>
</reference>
<dbReference type="InterPro" id="IPR004919">
    <property type="entry name" value="GmrSD_N"/>
</dbReference>
<sequence length="397" mass="47873">MRLYENEFIKFDDNTDNQKNLSDEDINKKYLLGESRIVTEQGRYPLDTIPVMIDSGKYKLNPDFQRRHRWNNQKKSRLIESFIMNVPIPPIFLYEDDYSHYEVMDGLQRLTAIDQFYKNKFKLEGLEYWEELNGRTYEELPIKIKQGIDRRYISSLILLQETAKSKSEARRMKQIVFERINNGGVKLEGQETRNALYNGPMNELCLSLSDNRYLKILIGVPIEDSYQNHIDYENDLMENELYSKMKDVEYVLRFFAMRQIDGYQGRTLNEFFDYYMKKANLYNENLLNDLKAEFERIIEFAYDLLGENAFYLWRKRNGKWNWLNKATTTVFDAIMYVLSELFEHKEKLLLINASIQEDLIKFYEKNYGYFEGRNNNKSNIEQRRELYRDFFTSYLEE</sequence>
<accession>A0ABR8PV78</accession>
<comment type="caution">
    <text evidence="2">The sequence shown here is derived from an EMBL/GenBank/DDBJ whole genome shotgun (WGS) entry which is preliminary data.</text>
</comment>
<dbReference type="Proteomes" id="UP000627781">
    <property type="component" value="Unassembled WGS sequence"/>
</dbReference>
<evidence type="ECO:0000313" key="3">
    <source>
        <dbReference type="Proteomes" id="UP000627781"/>
    </source>
</evidence>
<dbReference type="RefSeq" id="WP_191768953.1">
    <property type="nucleotide sequence ID" value="NZ_JACSRA010000018.1"/>
</dbReference>
<feature type="domain" description="GmrSD restriction endonucleases N-terminal" evidence="1">
    <location>
        <begin position="54"/>
        <end position="197"/>
    </location>
</feature>
<evidence type="ECO:0000259" key="1">
    <source>
        <dbReference type="Pfam" id="PF03235"/>
    </source>
</evidence>
<proteinExistence type="predicted"/>
<name>A0ABR8PV78_9CLOT</name>
<evidence type="ECO:0000313" key="2">
    <source>
        <dbReference type="EMBL" id="MBD7912059.1"/>
    </source>
</evidence>
<dbReference type="EMBL" id="JACSRA010000018">
    <property type="protein sequence ID" value="MBD7912059.1"/>
    <property type="molecule type" value="Genomic_DNA"/>
</dbReference>
<keyword evidence="3" id="KW-1185">Reference proteome</keyword>
<protein>
    <submittedName>
        <fullName evidence="2">DUF262 domain-containing protein</fullName>
    </submittedName>
</protein>
<dbReference type="Pfam" id="PF03235">
    <property type="entry name" value="GmrSD_N"/>
    <property type="match status" value="1"/>
</dbReference>
<dbReference type="PANTHER" id="PTHR39639:SF1">
    <property type="entry name" value="DUF262 DOMAIN-CONTAINING PROTEIN"/>
    <property type="match status" value="1"/>
</dbReference>
<gene>
    <name evidence="2" type="ORF">H9661_11885</name>
</gene>
<dbReference type="PANTHER" id="PTHR39639">
    <property type="entry name" value="CHROMOSOME 16, WHOLE GENOME SHOTGUN SEQUENCE"/>
    <property type="match status" value="1"/>
</dbReference>